<dbReference type="InterPro" id="IPR041588">
    <property type="entry name" value="Integrase_H2C2"/>
</dbReference>
<sequence length="906" mass="103345">MNRISKACMTGLYHILTLTSGRVCFYLKDGLLMRKWQSKKSTGSQEYHQLVVPHKHRDSILRLAHDIPMGGHLGSKKTRDRILNNFYWPGIFGDVGKYCQSCANCQKTAGRRDVTKAPLNPLPIIQVPFKRIGMDLAGPLPRTKKGNRYVLVVVDYATRYPEAIPIPNQEAETIAEELVKLFSRVGIPEEIVSDQGTNFTSKLMKEVCNLLEIDHLKSSPYHPQTNGLVERFNGTLKSMLRAFVTQQPESWDRYIPYLLFAYREVPQSSTGFSPFELLYGRKVKGPLDVLKEEICNPEGQCRNENILEYVLDMRNRMRELTAMVQENLAAAQDQQKEWYDRTARSRCYGVGQQVLVFLPTASGKLQAEWQGPYPITNKISDTDYEIDTGTKRKQFRIFHVNMLRPWVERHCLYAQVLESDSNSDGNSEIGYQPIRTQDWQSVNISERLTEEKRNNVAKLLQRFDDILSDVPGRTQSTEHDVYVTNEVPITQKAYHLPQAKRAKIKSQLEQMLEAGIIKPSSSPLASPIVSVPKKDGSIRICTDYRKLNQVTKFDAYPIPRVDDIINDVSGSPFISTLDLTKGYYQVPLSQAAREKSAFITPFGLFEYLVMPFGMCNAPATFQRLVDNVLQGCEEFAKAYIDDIVIFSKTWEEHLCHLEAVFNRLEKSGLAVKPDKCRIGEPTVPYLGYVTGSGEVRPEECKVEAIINWPTPLTKTDVRSFLGLTGYYRKLIPDFAQIASPLTDLTKKSKPTVIEWTEGCEQAFLSLKELITCKPVLKSPDFEKDFILQCDASERGIGSVLSQTGEDGSEHPIIYISRKLSRSEEVYSTIEKECLAIVWAVQKLYVYLFGRKFLIQTDHKPLVWLDQMKLHNKRLTRWSVVLQEYNFTIQHKKGTDNSNADALSRVF</sequence>
<dbReference type="PANTHER" id="PTHR37984">
    <property type="entry name" value="PROTEIN CBG26694"/>
    <property type="match status" value="1"/>
</dbReference>
<dbReference type="Gene3D" id="3.10.10.10">
    <property type="entry name" value="HIV Type 1 Reverse Transcriptase, subunit A, domain 1"/>
    <property type="match status" value="1"/>
</dbReference>
<dbReference type="SUPFAM" id="SSF53098">
    <property type="entry name" value="Ribonuclease H-like"/>
    <property type="match status" value="1"/>
</dbReference>
<evidence type="ECO:0000259" key="9">
    <source>
        <dbReference type="PROSITE" id="PS50994"/>
    </source>
</evidence>
<keyword evidence="1" id="KW-0645">Protease</keyword>
<evidence type="ECO:0000256" key="6">
    <source>
        <dbReference type="ARBA" id="ARBA00022801"/>
    </source>
</evidence>
<organism evidence="10 11">
    <name type="scientific">Stichopus japonicus</name>
    <name type="common">Sea cucumber</name>
    <dbReference type="NCBI Taxonomy" id="307972"/>
    <lineage>
        <taxon>Eukaryota</taxon>
        <taxon>Metazoa</taxon>
        <taxon>Echinodermata</taxon>
        <taxon>Eleutherozoa</taxon>
        <taxon>Echinozoa</taxon>
        <taxon>Holothuroidea</taxon>
        <taxon>Aspidochirotacea</taxon>
        <taxon>Aspidochirotida</taxon>
        <taxon>Stichopodidae</taxon>
        <taxon>Apostichopus</taxon>
    </lineage>
</organism>
<dbReference type="Pfam" id="PF22938">
    <property type="entry name" value="Integrase_p58_C"/>
    <property type="match status" value="1"/>
</dbReference>
<dbReference type="InterPro" id="IPR012337">
    <property type="entry name" value="RNaseH-like_sf"/>
</dbReference>
<dbReference type="CDD" id="cd01647">
    <property type="entry name" value="RT_LTR"/>
    <property type="match status" value="1"/>
</dbReference>
<dbReference type="Pfam" id="PF00078">
    <property type="entry name" value="RVT_1"/>
    <property type="match status" value="1"/>
</dbReference>
<dbReference type="Pfam" id="PF17917">
    <property type="entry name" value="RT_RNaseH"/>
    <property type="match status" value="1"/>
</dbReference>
<dbReference type="FunFam" id="3.30.420.10:FF:000032">
    <property type="entry name" value="Retrovirus-related Pol polyprotein from transposon 297-like Protein"/>
    <property type="match status" value="1"/>
</dbReference>
<dbReference type="CDD" id="cd09274">
    <property type="entry name" value="RNase_HI_RT_Ty3"/>
    <property type="match status" value="1"/>
</dbReference>
<dbReference type="GO" id="GO:0004519">
    <property type="term" value="F:endonuclease activity"/>
    <property type="evidence" value="ECO:0007669"/>
    <property type="project" value="UniProtKB-KW"/>
</dbReference>
<dbReference type="FunFam" id="3.10.10.10:FF:000007">
    <property type="entry name" value="Retrovirus-related Pol polyprotein from transposon 17.6-like Protein"/>
    <property type="match status" value="1"/>
</dbReference>
<evidence type="ECO:0008006" key="12">
    <source>
        <dbReference type="Google" id="ProtNLM"/>
    </source>
</evidence>
<dbReference type="PANTHER" id="PTHR37984:SF5">
    <property type="entry name" value="PROTEIN NYNRIN-LIKE"/>
    <property type="match status" value="1"/>
</dbReference>
<dbReference type="FunFam" id="3.10.20.370:FF:000001">
    <property type="entry name" value="Retrovirus-related Pol polyprotein from transposon 17.6-like protein"/>
    <property type="match status" value="1"/>
</dbReference>
<dbReference type="Proteomes" id="UP000230750">
    <property type="component" value="Unassembled WGS sequence"/>
</dbReference>
<dbReference type="PROSITE" id="PS50994">
    <property type="entry name" value="INTEGRASE"/>
    <property type="match status" value="1"/>
</dbReference>
<dbReference type="InterPro" id="IPR043502">
    <property type="entry name" value="DNA/RNA_pol_sf"/>
</dbReference>
<gene>
    <name evidence="10" type="ORF">BSL78_17128</name>
</gene>
<dbReference type="GO" id="GO:0003964">
    <property type="term" value="F:RNA-directed DNA polymerase activity"/>
    <property type="evidence" value="ECO:0007669"/>
    <property type="project" value="UniProtKB-KW"/>
</dbReference>
<keyword evidence="11" id="KW-1185">Reference proteome</keyword>
<dbReference type="EMBL" id="MRZV01000671">
    <property type="protein sequence ID" value="PIK46008.1"/>
    <property type="molecule type" value="Genomic_DNA"/>
</dbReference>
<dbReference type="Gene3D" id="3.30.70.270">
    <property type="match status" value="2"/>
</dbReference>
<dbReference type="OrthoDB" id="10051443at2759"/>
<evidence type="ECO:0000259" key="8">
    <source>
        <dbReference type="PROSITE" id="PS50878"/>
    </source>
</evidence>
<evidence type="ECO:0000256" key="7">
    <source>
        <dbReference type="ARBA" id="ARBA00022918"/>
    </source>
</evidence>
<accession>A0A2G8KDB9</accession>
<dbReference type="GO" id="GO:0003676">
    <property type="term" value="F:nucleic acid binding"/>
    <property type="evidence" value="ECO:0007669"/>
    <property type="project" value="InterPro"/>
</dbReference>
<comment type="caution">
    <text evidence="10">The sequence shown here is derived from an EMBL/GenBank/DDBJ whole genome shotgun (WGS) entry which is preliminary data.</text>
</comment>
<evidence type="ECO:0000256" key="2">
    <source>
        <dbReference type="ARBA" id="ARBA00022679"/>
    </source>
</evidence>
<protein>
    <recommendedName>
        <fullName evidence="12">Reverse transcriptase</fullName>
    </recommendedName>
</protein>
<dbReference type="InterPro" id="IPR043128">
    <property type="entry name" value="Rev_trsase/Diguanyl_cyclase"/>
</dbReference>
<dbReference type="InterPro" id="IPR050951">
    <property type="entry name" value="Retrovirus_Pol_polyprotein"/>
</dbReference>
<proteinExistence type="predicted"/>
<dbReference type="FunFam" id="1.10.340.70:FF:000001">
    <property type="entry name" value="Retrovirus-related Pol polyprotein from transposon gypsy-like Protein"/>
    <property type="match status" value="1"/>
</dbReference>
<dbReference type="SUPFAM" id="SSF56672">
    <property type="entry name" value="DNA/RNA polymerases"/>
    <property type="match status" value="1"/>
</dbReference>
<dbReference type="InterPro" id="IPR036397">
    <property type="entry name" value="RNaseH_sf"/>
</dbReference>
<dbReference type="FunFam" id="3.30.70.270:FF:000020">
    <property type="entry name" value="Transposon Tf2-6 polyprotein-like Protein"/>
    <property type="match status" value="1"/>
</dbReference>
<dbReference type="InterPro" id="IPR001584">
    <property type="entry name" value="Integrase_cat-core"/>
</dbReference>
<evidence type="ECO:0000313" key="11">
    <source>
        <dbReference type="Proteomes" id="UP000230750"/>
    </source>
</evidence>
<evidence type="ECO:0000313" key="10">
    <source>
        <dbReference type="EMBL" id="PIK46008.1"/>
    </source>
</evidence>
<keyword evidence="6" id="KW-0378">Hydrolase</keyword>
<feature type="domain" description="Integrase catalytic" evidence="9">
    <location>
        <begin position="124"/>
        <end position="282"/>
    </location>
</feature>
<feature type="domain" description="Reverse transcriptase" evidence="8">
    <location>
        <begin position="512"/>
        <end position="690"/>
    </location>
</feature>
<evidence type="ECO:0000256" key="4">
    <source>
        <dbReference type="ARBA" id="ARBA00022722"/>
    </source>
</evidence>
<dbReference type="Pfam" id="PF17921">
    <property type="entry name" value="Integrase_H2C2"/>
    <property type="match status" value="1"/>
</dbReference>
<dbReference type="PROSITE" id="PS50878">
    <property type="entry name" value="RT_POL"/>
    <property type="match status" value="1"/>
</dbReference>
<keyword evidence="3" id="KW-0548">Nucleotidyltransferase</keyword>
<dbReference type="Gene3D" id="3.30.420.10">
    <property type="entry name" value="Ribonuclease H-like superfamily/Ribonuclease H"/>
    <property type="match status" value="1"/>
</dbReference>
<dbReference type="InterPro" id="IPR041373">
    <property type="entry name" value="RT_RNaseH"/>
</dbReference>
<name>A0A2G8KDB9_STIJA</name>
<evidence type="ECO:0000256" key="3">
    <source>
        <dbReference type="ARBA" id="ARBA00022695"/>
    </source>
</evidence>
<keyword evidence="4" id="KW-0540">Nuclease</keyword>
<dbReference type="Gene3D" id="1.10.340.70">
    <property type="match status" value="1"/>
</dbReference>
<dbReference type="GO" id="GO:0006508">
    <property type="term" value="P:proteolysis"/>
    <property type="evidence" value="ECO:0007669"/>
    <property type="project" value="UniProtKB-KW"/>
</dbReference>
<dbReference type="AlphaFoldDB" id="A0A2G8KDB9"/>
<evidence type="ECO:0000256" key="5">
    <source>
        <dbReference type="ARBA" id="ARBA00022759"/>
    </source>
</evidence>
<dbReference type="GO" id="GO:0015074">
    <property type="term" value="P:DNA integration"/>
    <property type="evidence" value="ECO:0007669"/>
    <property type="project" value="InterPro"/>
</dbReference>
<reference evidence="10 11" key="1">
    <citation type="journal article" date="2017" name="PLoS Biol.">
        <title>The sea cucumber genome provides insights into morphological evolution and visceral regeneration.</title>
        <authorList>
            <person name="Zhang X."/>
            <person name="Sun L."/>
            <person name="Yuan J."/>
            <person name="Sun Y."/>
            <person name="Gao Y."/>
            <person name="Zhang L."/>
            <person name="Li S."/>
            <person name="Dai H."/>
            <person name="Hamel J.F."/>
            <person name="Liu C."/>
            <person name="Yu Y."/>
            <person name="Liu S."/>
            <person name="Lin W."/>
            <person name="Guo K."/>
            <person name="Jin S."/>
            <person name="Xu P."/>
            <person name="Storey K.B."/>
            <person name="Huan P."/>
            <person name="Zhang T."/>
            <person name="Zhou Y."/>
            <person name="Zhang J."/>
            <person name="Lin C."/>
            <person name="Li X."/>
            <person name="Xing L."/>
            <person name="Huo D."/>
            <person name="Sun M."/>
            <person name="Wang L."/>
            <person name="Mercier A."/>
            <person name="Li F."/>
            <person name="Yang H."/>
            <person name="Xiang J."/>
        </authorList>
    </citation>
    <scope>NUCLEOTIDE SEQUENCE [LARGE SCALE GENOMIC DNA]</scope>
    <source>
        <strain evidence="10">Shaxun</strain>
        <tissue evidence="10">Muscle</tissue>
    </source>
</reference>
<dbReference type="InterPro" id="IPR054465">
    <property type="entry name" value="Integrase_p58-like_C"/>
</dbReference>
<keyword evidence="5" id="KW-0255">Endonuclease</keyword>
<dbReference type="GO" id="GO:0008233">
    <property type="term" value="F:peptidase activity"/>
    <property type="evidence" value="ECO:0007669"/>
    <property type="project" value="UniProtKB-KW"/>
</dbReference>
<dbReference type="InterPro" id="IPR000477">
    <property type="entry name" value="RT_dom"/>
</dbReference>
<keyword evidence="7" id="KW-0695">RNA-directed DNA polymerase</keyword>
<dbReference type="Pfam" id="PF00665">
    <property type="entry name" value="rve"/>
    <property type="match status" value="1"/>
</dbReference>
<keyword evidence="2" id="KW-0808">Transferase</keyword>
<evidence type="ECO:0000256" key="1">
    <source>
        <dbReference type="ARBA" id="ARBA00022670"/>
    </source>
</evidence>